<name>A0A0F9K719_9ZZZZ</name>
<evidence type="ECO:0000313" key="1">
    <source>
        <dbReference type="EMBL" id="KKM77934.1"/>
    </source>
</evidence>
<organism evidence="1">
    <name type="scientific">marine sediment metagenome</name>
    <dbReference type="NCBI Taxonomy" id="412755"/>
    <lineage>
        <taxon>unclassified sequences</taxon>
        <taxon>metagenomes</taxon>
        <taxon>ecological metagenomes</taxon>
    </lineage>
</organism>
<reference evidence="1" key="1">
    <citation type="journal article" date="2015" name="Nature">
        <title>Complex archaea that bridge the gap between prokaryotes and eukaryotes.</title>
        <authorList>
            <person name="Spang A."/>
            <person name="Saw J.H."/>
            <person name="Jorgensen S.L."/>
            <person name="Zaremba-Niedzwiedzka K."/>
            <person name="Martijn J."/>
            <person name="Lind A.E."/>
            <person name="van Eijk R."/>
            <person name="Schleper C."/>
            <person name="Guy L."/>
            <person name="Ettema T.J."/>
        </authorList>
    </citation>
    <scope>NUCLEOTIDE SEQUENCE</scope>
</reference>
<comment type="caution">
    <text evidence="1">The sequence shown here is derived from an EMBL/GenBank/DDBJ whole genome shotgun (WGS) entry which is preliminary data.</text>
</comment>
<protein>
    <submittedName>
        <fullName evidence="1">Uncharacterized protein</fullName>
    </submittedName>
</protein>
<accession>A0A0F9K719</accession>
<proteinExistence type="predicted"/>
<gene>
    <name evidence="1" type="ORF">LCGC14_1365040</name>
</gene>
<dbReference type="EMBL" id="LAZR01008569">
    <property type="protein sequence ID" value="KKM77934.1"/>
    <property type="molecule type" value="Genomic_DNA"/>
</dbReference>
<dbReference type="AlphaFoldDB" id="A0A0F9K719"/>
<sequence length="613" mass="67605">MADLAITNSEKFGKNEQIPTILLSEAVVADETVNMRVRYGEYRAVKGRLAELFDSEDEKIATPTDTYVITSIVSGTKTINITGDHSAGSTVLAVGATIRVNGGTVAGNNITFTVDTLPTTSSIVVVESISNHGATPGNVFVGATPIIEYHRHVRQANAAEFLLLATAYHIWLWNNTDKSLTLKFTSGSPGTAEHWSIVTHLDDVYATNNVDLVQKWTVSSSPSNNFEDAGSNQGIDVEDGTVLVVKARFIASFESYLFLFYVTYNTGDVFPLRTNFSARADPTDFNINSSGDAGLKNFDNTPDFLVGVGFWQNNMIVFKQERHLRGTLVTDDAVFTWDEEELKVGALSQHAIANDRAGRLYWLASDLTIREIRTPIDVSALVDKTIKNLNTSVAEFAQMTFIDPFGTINLALAIGSETTNNKIISFHPDTADSFILSIPVRAFGKYTRQAAFTYQNLPYATYDDWGSAWGVYDTGVAVVGFPLILAADYSGNTFDMYLAETDDGVAMTRALVFNTNLGAIFPFKRVNNGMYGLFRRQGSGQVLMYIRTTIESGWRLLGADGVMSLADSRGQEFVIVHLPFDERFQNAQFKAESTDRMEAVGFIFRDFEIEDDR</sequence>